<feature type="transmembrane region" description="Helical" evidence="18">
    <location>
        <begin position="186"/>
        <end position="205"/>
    </location>
</feature>
<reference evidence="19" key="1">
    <citation type="submission" date="2022-08" db="UniProtKB">
        <authorList>
            <consortium name="EnsemblMetazoa"/>
        </authorList>
    </citation>
    <scope>IDENTIFICATION</scope>
    <source>
        <strain evidence="19">05x7-T-G4-1.051#20</strain>
    </source>
</reference>
<feature type="transmembrane region" description="Helical" evidence="18">
    <location>
        <begin position="341"/>
        <end position="360"/>
    </location>
</feature>
<keyword evidence="3" id="KW-1003">Cell membrane</keyword>
<feature type="transmembrane region" description="Helical" evidence="18">
    <location>
        <begin position="245"/>
        <end position="266"/>
    </location>
</feature>
<evidence type="ECO:0000256" key="13">
    <source>
        <dbReference type="ARBA" id="ARBA00045087"/>
    </source>
</evidence>
<dbReference type="SUPFAM" id="SSF103473">
    <property type="entry name" value="MFS general substrate transporter"/>
    <property type="match status" value="1"/>
</dbReference>
<dbReference type="Proteomes" id="UP000005408">
    <property type="component" value="Unassembled WGS sequence"/>
</dbReference>
<dbReference type="InterPro" id="IPR049680">
    <property type="entry name" value="FLVCR1-2_SLC49-like"/>
</dbReference>
<keyword evidence="20" id="KW-1185">Reference proteome</keyword>
<dbReference type="PANTHER" id="PTHR10924:SF4">
    <property type="entry name" value="GH15861P"/>
    <property type="match status" value="1"/>
</dbReference>
<comment type="catalytic activity">
    <reaction evidence="11">
        <text>heme b(in) = heme b(out)</text>
        <dbReference type="Rhea" id="RHEA:75443"/>
        <dbReference type="ChEBI" id="CHEBI:60344"/>
    </reaction>
</comment>
<evidence type="ECO:0000256" key="11">
    <source>
        <dbReference type="ARBA" id="ARBA00035075"/>
    </source>
</evidence>
<evidence type="ECO:0000256" key="4">
    <source>
        <dbReference type="ARBA" id="ARBA00022553"/>
    </source>
</evidence>
<dbReference type="GO" id="GO:0005886">
    <property type="term" value="C:plasma membrane"/>
    <property type="evidence" value="ECO:0007669"/>
    <property type="project" value="UniProtKB-SubCell"/>
</dbReference>
<feature type="transmembrane region" description="Helical" evidence="18">
    <location>
        <begin position="380"/>
        <end position="400"/>
    </location>
</feature>
<comment type="catalytic activity">
    <reaction evidence="13">
        <text>ethanolamine(in) = ethanolamine(out)</text>
        <dbReference type="Rhea" id="RHEA:32747"/>
        <dbReference type="ChEBI" id="CHEBI:57603"/>
    </reaction>
</comment>
<dbReference type="Pfam" id="PF07690">
    <property type="entry name" value="MFS_1"/>
    <property type="match status" value="1"/>
</dbReference>
<comment type="catalytic activity">
    <reaction evidence="12">
        <text>choline(out) = choline(in)</text>
        <dbReference type="Rhea" id="RHEA:32751"/>
        <dbReference type="ChEBI" id="CHEBI:15354"/>
    </reaction>
</comment>
<dbReference type="InterPro" id="IPR036259">
    <property type="entry name" value="MFS_trans_sf"/>
</dbReference>
<feature type="transmembrane region" description="Helical" evidence="18">
    <location>
        <begin position="474"/>
        <end position="494"/>
    </location>
</feature>
<evidence type="ECO:0000256" key="17">
    <source>
        <dbReference type="ARBA" id="ARBA00080886"/>
    </source>
</evidence>
<feature type="transmembrane region" description="Helical" evidence="18">
    <location>
        <begin position="435"/>
        <end position="454"/>
    </location>
</feature>
<dbReference type="Gene3D" id="1.20.1250.20">
    <property type="entry name" value="MFS general substrate transporter like domains"/>
    <property type="match status" value="1"/>
</dbReference>
<dbReference type="GO" id="GO:0015232">
    <property type="term" value="F:heme transmembrane transporter activity"/>
    <property type="evidence" value="ECO:0007669"/>
    <property type="project" value="UniProtKB-ARBA"/>
</dbReference>
<dbReference type="AlphaFoldDB" id="A0A8W8J9D5"/>
<keyword evidence="7" id="KW-0265">Erythrocyte maturation</keyword>
<dbReference type="GO" id="GO:0031966">
    <property type="term" value="C:mitochondrial membrane"/>
    <property type="evidence" value="ECO:0007669"/>
    <property type="project" value="UniProtKB-ARBA"/>
</dbReference>
<evidence type="ECO:0000256" key="5">
    <source>
        <dbReference type="ARBA" id="ARBA00022692"/>
    </source>
</evidence>
<keyword evidence="9" id="KW-0675">Receptor</keyword>
<evidence type="ECO:0000313" key="20">
    <source>
        <dbReference type="Proteomes" id="UP000005408"/>
    </source>
</evidence>
<evidence type="ECO:0000313" key="19">
    <source>
        <dbReference type="EnsemblMetazoa" id="G17278.1:cds"/>
    </source>
</evidence>
<keyword evidence="10" id="KW-0325">Glycoprotein</keyword>
<comment type="similarity">
    <text evidence="14">Belongs to the major facilitator superfamily. Feline leukemia virus subgroup C receptor (TC 2.A.1.28.1) family.</text>
</comment>
<dbReference type="EnsemblMetazoa" id="G17278.1">
    <property type="protein sequence ID" value="G17278.1:cds"/>
    <property type="gene ID" value="G17278"/>
</dbReference>
<dbReference type="InterPro" id="IPR011701">
    <property type="entry name" value="MFS"/>
</dbReference>
<evidence type="ECO:0000256" key="10">
    <source>
        <dbReference type="ARBA" id="ARBA00023180"/>
    </source>
</evidence>
<proteinExistence type="inferred from homology"/>
<dbReference type="GO" id="GO:0006783">
    <property type="term" value="P:heme biosynthetic process"/>
    <property type="evidence" value="ECO:0007669"/>
    <property type="project" value="UniProtKB-ARBA"/>
</dbReference>
<feature type="transmembrane region" description="Helical" evidence="18">
    <location>
        <begin position="500"/>
        <end position="522"/>
    </location>
</feature>
<evidence type="ECO:0000256" key="9">
    <source>
        <dbReference type="ARBA" id="ARBA00023170"/>
    </source>
</evidence>
<dbReference type="GO" id="GO:0020037">
    <property type="term" value="F:heme binding"/>
    <property type="evidence" value="ECO:0007669"/>
    <property type="project" value="TreeGrafter"/>
</dbReference>
<evidence type="ECO:0000256" key="14">
    <source>
        <dbReference type="ARBA" id="ARBA00046338"/>
    </source>
</evidence>
<dbReference type="FunFam" id="1.20.1250.20:FF:000184">
    <property type="entry name" value="Feline leukemia virus subgroup C receptor-related protein 1"/>
    <property type="match status" value="1"/>
</dbReference>
<evidence type="ECO:0000256" key="12">
    <source>
        <dbReference type="ARBA" id="ARBA00036811"/>
    </source>
</evidence>
<dbReference type="CDD" id="cd17398">
    <property type="entry name" value="MFS_FLVCR_like"/>
    <property type="match status" value="1"/>
</dbReference>
<keyword evidence="8 18" id="KW-0472">Membrane</keyword>
<evidence type="ECO:0000256" key="18">
    <source>
        <dbReference type="SAM" id="Phobius"/>
    </source>
</evidence>
<keyword evidence="2" id="KW-0813">Transport</keyword>
<name>A0A8W8J9D5_MAGGI</name>
<feature type="transmembrane region" description="Helical" evidence="18">
    <location>
        <begin position="286"/>
        <end position="306"/>
    </location>
</feature>
<feature type="transmembrane region" description="Helical" evidence="18">
    <location>
        <begin position="412"/>
        <end position="429"/>
    </location>
</feature>
<organism evidence="19 20">
    <name type="scientific">Magallana gigas</name>
    <name type="common">Pacific oyster</name>
    <name type="synonym">Crassostrea gigas</name>
    <dbReference type="NCBI Taxonomy" id="29159"/>
    <lineage>
        <taxon>Eukaryota</taxon>
        <taxon>Metazoa</taxon>
        <taxon>Spiralia</taxon>
        <taxon>Lophotrochozoa</taxon>
        <taxon>Mollusca</taxon>
        <taxon>Bivalvia</taxon>
        <taxon>Autobranchia</taxon>
        <taxon>Pteriomorphia</taxon>
        <taxon>Ostreida</taxon>
        <taxon>Ostreoidea</taxon>
        <taxon>Ostreidae</taxon>
        <taxon>Magallana</taxon>
    </lineage>
</organism>
<dbReference type="GO" id="GO:0043249">
    <property type="term" value="P:erythrocyte maturation"/>
    <property type="evidence" value="ECO:0007669"/>
    <property type="project" value="UniProtKB-KW"/>
</dbReference>
<keyword evidence="5 18" id="KW-0812">Transmembrane</keyword>
<protein>
    <recommendedName>
        <fullName evidence="16">Choline/ethanolamine transporter FLVCR1</fullName>
    </recommendedName>
    <alternativeName>
        <fullName evidence="17">Heme transporter FLVCR1</fullName>
    </alternativeName>
</protein>
<comment type="function">
    <text evidence="15">Uniporter that mediates the transport of extracellular choline and ethanolamine into cells, thereby playing a key role in phospholipid biosynthesis. Choline and ethanolamine are the precursors of phosphatidylcholine and phosphatidylethanolamine, respectively, the two most abundant phospholipids. Transport is not coupled with proton transport and is exclusively driven by the choline (or ethanolamine) gradient across the plasma membrane. Also acts as a heme b transporter that mediates heme efflux from the cytoplasm to the extracellular compartment.</text>
</comment>
<feature type="transmembrane region" description="Helical" evidence="18">
    <location>
        <begin position="111"/>
        <end position="139"/>
    </location>
</feature>
<comment type="subcellular location">
    <subcellularLocation>
        <location evidence="1">Cell membrane</location>
        <topology evidence="1">Multi-pass membrane protein</topology>
    </subcellularLocation>
</comment>
<evidence type="ECO:0000256" key="16">
    <source>
        <dbReference type="ARBA" id="ARBA00068050"/>
    </source>
</evidence>
<evidence type="ECO:0000256" key="3">
    <source>
        <dbReference type="ARBA" id="ARBA00022475"/>
    </source>
</evidence>
<evidence type="ECO:0000256" key="15">
    <source>
        <dbReference type="ARBA" id="ARBA00060240"/>
    </source>
</evidence>
<sequence>MRRGRYGPSDSCPETGVTTLSVTQLQVDQHTAGGLPGETKGTLVNSVQCFGVKLGWFTMAIFRNALSRSLPELDTGPQGQPILVQSKESPEGWAPKLTESSPTTKVYKRRWIIVTLFCLYSMSNAYQWIHLNIIANIITKYYNASLPEDRFQRETTVDWLSMIYMLAYIPLIFPSTFLLNKKGLRVCAIAGAFLNVLGAWLKVACISPDRFAVLMFAQTVCAIAQIFILGLPAKIAAVWFGPNEVSTATSLGVFGNQVGVAIGFLVPPILVPNSDSLEQIGDDLSIMFYAGAGYMTLLFILVIIIFKERPPHPPSKAQMLALQNVHEEHYGRSLLNLFKNVGFDILTITYGVNTGCYYAISTLLNPIILDYFPGHEESAGQIGLTIVIAGVGGSIAAGIWLDRTRTYKGTTLGIYFLSMAGMVAFTFTLDLGLLWVVFLCAGALGFFMTGYLPVGFEFAAEITYPESEGTSSGLLNASAQFFGIILTIGCRAMINKVGTLGSNILISGTLLLGTICTGFIAADYRRQEAGKEILDQMDNVMQIEISEKESEKSRIAEPRSRDNQI</sequence>
<dbReference type="PANTHER" id="PTHR10924">
    <property type="entry name" value="MAJOR FACILITATOR SUPERFAMILY PROTEIN-RELATED"/>
    <property type="match status" value="1"/>
</dbReference>
<keyword evidence="6 18" id="KW-1133">Transmembrane helix</keyword>
<evidence type="ECO:0000256" key="1">
    <source>
        <dbReference type="ARBA" id="ARBA00004651"/>
    </source>
</evidence>
<dbReference type="GO" id="GO:0097037">
    <property type="term" value="P:heme export"/>
    <property type="evidence" value="ECO:0007669"/>
    <property type="project" value="TreeGrafter"/>
</dbReference>
<evidence type="ECO:0000256" key="2">
    <source>
        <dbReference type="ARBA" id="ARBA00022448"/>
    </source>
</evidence>
<keyword evidence="4" id="KW-0597">Phosphoprotein</keyword>
<evidence type="ECO:0000256" key="8">
    <source>
        <dbReference type="ARBA" id="ARBA00023136"/>
    </source>
</evidence>
<evidence type="ECO:0000256" key="7">
    <source>
        <dbReference type="ARBA" id="ARBA00023057"/>
    </source>
</evidence>
<accession>A0A8W8J9D5</accession>
<evidence type="ECO:0000256" key="6">
    <source>
        <dbReference type="ARBA" id="ARBA00022989"/>
    </source>
</evidence>
<feature type="transmembrane region" description="Helical" evidence="18">
    <location>
        <begin position="159"/>
        <end position="179"/>
    </location>
</feature>